<evidence type="ECO:0000256" key="6">
    <source>
        <dbReference type="ARBA" id="ARBA00022723"/>
    </source>
</evidence>
<reference evidence="12 13" key="1">
    <citation type="submission" date="2017-07" db="EMBL/GenBank/DDBJ databases">
        <authorList>
            <person name="Sun Z.S."/>
            <person name="Albrecht U."/>
            <person name="Echele G."/>
            <person name="Lee C.C."/>
        </authorList>
    </citation>
    <scope>NUCLEOTIDE SEQUENCE [LARGE SCALE GENOMIC DNA]</scope>
    <source>
        <strain evidence="12 13">DSM 14827</strain>
    </source>
</reference>
<organism evidence="12 13">
    <name type="scientific">Paracoccus seriniphilus</name>
    <dbReference type="NCBI Taxonomy" id="184748"/>
    <lineage>
        <taxon>Bacteria</taxon>
        <taxon>Pseudomonadati</taxon>
        <taxon>Pseudomonadota</taxon>
        <taxon>Alphaproteobacteria</taxon>
        <taxon>Rhodobacterales</taxon>
        <taxon>Paracoccaceae</taxon>
        <taxon>Paracoccus</taxon>
    </lineage>
</organism>
<dbReference type="InterPro" id="IPR036188">
    <property type="entry name" value="FAD/NAD-bd_sf"/>
</dbReference>
<evidence type="ECO:0000256" key="5">
    <source>
        <dbReference type="ARBA" id="ARBA00022643"/>
    </source>
</evidence>
<dbReference type="InterPro" id="IPR013785">
    <property type="entry name" value="Aldolase_TIM"/>
</dbReference>
<dbReference type="Gene3D" id="3.50.50.60">
    <property type="entry name" value="FAD/NAD(P)-binding domain"/>
    <property type="match status" value="1"/>
</dbReference>
<dbReference type="SUPFAM" id="SSF51905">
    <property type="entry name" value="FAD/NAD(P)-binding domain"/>
    <property type="match status" value="1"/>
</dbReference>
<dbReference type="PANTHER" id="PTHR42917:SF2">
    <property type="entry name" value="2,4-DIENOYL-COA REDUCTASE [(2E)-ENOYL-COA-PRODUCING]"/>
    <property type="match status" value="1"/>
</dbReference>
<dbReference type="EMBL" id="FZQB01000034">
    <property type="protein sequence ID" value="SNT76874.1"/>
    <property type="molecule type" value="Genomic_DNA"/>
</dbReference>
<keyword evidence="4" id="KW-0285">Flavoprotein</keyword>
<dbReference type="Gene3D" id="3.40.50.720">
    <property type="entry name" value="NAD(P)-binding Rossmann-like Domain"/>
    <property type="match status" value="1"/>
</dbReference>
<proteinExistence type="inferred from homology"/>
<dbReference type="Proteomes" id="UP000198307">
    <property type="component" value="Unassembled WGS sequence"/>
</dbReference>
<evidence type="ECO:0000256" key="4">
    <source>
        <dbReference type="ARBA" id="ARBA00022630"/>
    </source>
</evidence>
<dbReference type="RefSeq" id="WP_089346155.1">
    <property type="nucleotide sequence ID" value="NZ_CP067131.1"/>
</dbReference>
<comment type="cofactor">
    <cofactor evidence="2">
        <name>[4Fe-4S] cluster</name>
        <dbReference type="ChEBI" id="CHEBI:49883"/>
    </cofactor>
</comment>
<evidence type="ECO:0000256" key="8">
    <source>
        <dbReference type="ARBA" id="ARBA00023004"/>
    </source>
</evidence>
<dbReference type="InterPro" id="IPR051793">
    <property type="entry name" value="NADH:flavin_oxidoreductase"/>
</dbReference>
<dbReference type="InterPro" id="IPR001155">
    <property type="entry name" value="OxRdtase_FMN_N"/>
</dbReference>
<keyword evidence="7" id="KW-0560">Oxidoreductase</keyword>
<dbReference type="PANTHER" id="PTHR42917">
    <property type="entry name" value="2,4-DIENOYL-COA REDUCTASE"/>
    <property type="match status" value="1"/>
</dbReference>
<protein>
    <recommendedName>
        <fullName evidence="14">2,4-dienoyl-CoA reductase</fullName>
    </recommendedName>
</protein>
<keyword evidence="9" id="KW-0411">Iron-sulfur</keyword>
<feature type="domain" description="NADH:flavin oxidoreductase/NADH oxidase N-terminal" evidence="10">
    <location>
        <begin position="9"/>
        <end position="340"/>
    </location>
</feature>
<gene>
    <name evidence="12" type="ORF">SAMN05444959_1342</name>
</gene>
<dbReference type="Gene3D" id="3.20.20.70">
    <property type="entry name" value="Aldolase class I"/>
    <property type="match status" value="1"/>
</dbReference>
<keyword evidence="6" id="KW-0479">Metal-binding</keyword>
<evidence type="ECO:0000313" key="12">
    <source>
        <dbReference type="EMBL" id="SNT76874.1"/>
    </source>
</evidence>
<dbReference type="AlphaFoldDB" id="A0A239Q2Z4"/>
<keyword evidence="13" id="KW-1185">Reference proteome</keyword>
<dbReference type="GO" id="GO:0051536">
    <property type="term" value="F:iron-sulfur cluster binding"/>
    <property type="evidence" value="ECO:0007669"/>
    <property type="project" value="UniProtKB-KW"/>
</dbReference>
<dbReference type="OrthoDB" id="9784632at2"/>
<evidence type="ECO:0000256" key="7">
    <source>
        <dbReference type="ARBA" id="ARBA00023002"/>
    </source>
</evidence>
<dbReference type="GO" id="GO:0010181">
    <property type="term" value="F:FMN binding"/>
    <property type="evidence" value="ECO:0007669"/>
    <property type="project" value="InterPro"/>
</dbReference>
<dbReference type="PRINTS" id="PR00368">
    <property type="entry name" value="FADPNR"/>
</dbReference>
<sequence>MTSSPYKALFQPFELGHLTLKNRIISTCHAPAYAEEGIPGERYQRYHEEKARGGLAMTMFGGASSVSRDSPPSFGQLNVSDDRIIPHFRAFADRIHAHDVPLICQLSHAGRRTRPDGNHWLPTVAPSALREPAHGAMPKIIEPADIRRIVADYAAAARRCSEGGLDGVELLVSGHLIGQFWSPLANTRSDGYGGSLENRLRFGMEVLDAVREAVRRDFIVSLRFTANEFIDGGITEEDGIAIALAHAKSGLVDCLNVSGAANWTKAGVAETVPSMAFPAGRFVELAGKVRRATGLPVLHAAGVGDLATANFAVSEGHVDLIGMTRAQIADPHMVRKHLEGKDEEIRPCVGAGYCIDRIYRGGDALCLHNAVTGRENTFTHDTSAAGTTRKVVIVGAGPAGMEAARVAAERGHKVTVLEAQSDPGGQVTYAARIPWRQNMIGITRWLYDRCLSLGVDFRFNIYAEAEDIQQLSPDVVILATGGLPETGQIAGGDMLGNSVWDVLSGEAPLGGRVLVYDETGGQSGPTVAEYIASADSQVELVTPDRMIAENVGVTNHAIHLRNLYAAGVTIRPDWRLIGLERADNRIRATLRNEYSAQEDVQDYDQVVIETGTVPMDDLYEDLAVLSVNAGQSEIAALIEGRQQPAVVEGTTEPDSFALFRIGDCISARGIHAAMLDANRICKIL</sequence>
<feature type="domain" description="FAD/NAD(P)-binding" evidence="11">
    <location>
        <begin position="390"/>
        <end position="626"/>
    </location>
</feature>
<evidence type="ECO:0000259" key="10">
    <source>
        <dbReference type="Pfam" id="PF00724"/>
    </source>
</evidence>
<dbReference type="CDD" id="cd04734">
    <property type="entry name" value="OYE_like_3_FMN"/>
    <property type="match status" value="1"/>
</dbReference>
<comment type="cofactor">
    <cofactor evidence="1">
        <name>FMN</name>
        <dbReference type="ChEBI" id="CHEBI:58210"/>
    </cofactor>
</comment>
<dbReference type="Pfam" id="PF00724">
    <property type="entry name" value="Oxidored_FMN"/>
    <property type="match status" value="1"/>
</dbReference>
<name>A0A239Q2Z4_9RHOB</name>
<accession>A0A239Q2Z4</accession>
<keyword evidence="5" id="KW-0288">FMN</keyword>
<dbReference type="SUPFAM" id="SSF51395">
    <property type="entry name" value="FMN-linked oxidoreductases"/>
    <property type="match status" value="1"/>
</dbReference>
<evidence type="ECO:0008006" key="14">
    <source>
        <dbReference type="Google" id="ProtNLM"/>
    </source>
</evidence>
<evidence type="ECO:0000259" key="11">
    <source>
        <dbReference type="Pfam" id="PF07992"/>
    </source>
</evidence>
<dbReference type="GO" id="GO:0046872">
    <property type="term" value="F:metal ion binding"/>
    <property type="evidence" value="ECO:0007669"/>
    <property type="project" value="UniProtKB-KW"/>
</dbReference>
<dbReference type="Pfam" id="PF07992">
    <property type="entry name" value="Pyr_redox_2"/>
    <property type="match status" value="1"/>
</dbReference>
<dbReference type="InterPro" id="IPR023753">
    <property type="entry name" value="FAD/NAD-binding_dom"/>
</dbReference>
<evidence type="ECO:0000256" key="2">
    <source>
        <dbReference type="ARBA" id="ARBA00001966"/>
    </source>
</evidence>
<keyword evidence="8" id="KW-0408">Iron</keyword>
<dbReference type="PRINTS" id="PR00411">
    <property type="entry name" value="PNDRDTASEI"/>
</dbReference>
<evidence type="ECO:0000313" key="13">
    <source>
        <dbReference type="Proteomes" id="UP000198307"/>
    </source>
</evidence>
<comment type="similarity">
    <text evidence="3">In the N-terminal section; belongs to the NADH:flavin oxidoreductase/NADH oxidase family.</text>
</comment>
<evidence type="ECO:0000256" key="3">
    <source>
        <dbReference type="ARBA" id="ARBA00011048"/>
    </source>
</evidence>
<evidence type="ECO:0000256" key="9">
    <source>
        <dbReference type="ARBA" id="ARBA00023014"/>
    </source>
</evidence>
<dbReference type="GO" id="GO:0016491">
    <property type="term" value="F:oxidoreductase activity"/>
    <property type="evidence" value="ECO:0007669"/>
    <property type="project" value="UniProtKB-KW"/>
</dbReference>
<evidence type="ECO:0000256" key="1">
    <source>
        <dbReference type="ARBA" id="ARBA00001917"/>
    </source>
</evidence>